<organism evidence="3 4">
    <name type="scientific">Mucilaginibacter calamicampi</name>
    <dbReference type="NCBI Taxonomy" id="1302352"/>
    <lineage>
        <taxon>Bacteria</taxon>
        <taxon>Pseudomonadati</taxon>
        <taxon>Bacteroidota</taxon>
        <taxon>Sphingobacteriia</taxon>
        <taxon>Sphingobacteriales</taxon>
        <taxon>Sphingobacteriaceae</taxon>
        <taxon>Mucilaginibacter</taxon>
    </lineage>
</organism>
<evidence type="ECO:0000313" key="4">
    <source>
        <dbReference type="Proteomes" id="UP001596958"/>
    </source>
</evidence>
<feature type="domain" description="3-keto-alpha-glucoside-1,2-lyase/3-keto-2-hydroxy-glucal hydratase" evidence="2">
    <location>
        <begin position="25"/>
        <end position="222"/>
    </location>
</feature>
<feature type="chain" id="PRO_5046125545" evidence="1">
    <location>
        <begin position="19"/>
        <end position="224"/>
    </location>
</feature>
<dbReference type="Proteomes" id="UP001596958">
    <property type="component" value="Unassembled WGS sequence"/>
</dbReference>
<evidence type="ECO:0000256" key="1">
    <source>
        <dbReference type="SAM" id="SignalP"/>
    </source>
</evidence>
<dbReference type="EMBL" id="JBHTHU010000002">
    <property type="protein sequence ID" value="MFD0749436.1"/>
    <property type="molecule type" value="Genomic_DNA"/>
</dbReference>
<keyword evidence="4" id="KW-1185">Reference proteome</keyword>
<dbReference type="Gene3D" id="2.60.120.560">
    <property type="entry name" value="Exo-inulinase, domain 1"/>
    <property type="match status" value="1"/>
</dbReference>
<sequence>MRRSLLICFLLAAHVVNAQSVKKVQTLFNGTDLKGWYSFLTSKGKNNDPEKIFTVSNKMLHITGKEFGYIATEKSYKDFHLVVEFKWGTKKYPPRDADTTRRDNGICFFVPANDTDVVWPKSIECQIQEGDVGDIWLIGYTTVVIDGKRTTPKDYNRAQKKRDGEKPTGEWNRVEVIADKGKIKYIVNGVVVNEAEAPSVTEGKILVQSEGAEIYYRKIEITEL</sequence>
<name>A0ABW2YTT7_9SPHI</name>
<dbReference type="RefSeq" id="WP_377097795.1">
    <property type="nucleotide sequence ID" value="NZ_JBHTHU010000002.1"/>
</dbReference>
<dbReference type="InterPro" id="IPR010496">
    <property type="entry name" value="AL/BT2_dom"/>
</dbReference>
<feature type="signal peptide" evidence="1">
    <location>
        <begin position="1"/>
        <end position="18"/>
    </location>
</feature>
<proteinExistence type="predicted"/>
<evidence type="ECO:0000259" key="2">
    <source>
        <dbReference type="Pfam" id="PF06439"/>
    </source>
</evidence>
<accession>A0ABW2YTT7</accession>
<dbReference type="Pfam" id="PF06439">
    <property type="entry name" value="3keto-disac_hyd"/>
    <property type="match status" value="1"/>
</dbReference>
<gene>
    <name evidence="3" type="ORF">ACFQZS_04735</name>
</gene>
<comment type="caution">
    <text evidence="3">The sequence shown here is derived from an EMBL/GenBank/DDBJ whole genome shotgun (WGS) entry which is preliminary data.</text>
</comment>
<evidence type="ECO:0000313" key="3">
    <source>
        <dbReference type="EMBL" id="MFD0749436.1"/>
    </source>
</evidence>
<keyword evidence="1" id="KW-0732">Signal</keyword>
<reference evidence="4" key="1">
    <citation type="journal article" date="2019" name="Int. J. Syst. Evol. Microbiol.">
        <title>The Global Catalogue of Microorganisms (GCM) 10K type strain sequencing project: providing services to taxonomists for standard genome sequencing and annotation.</title>
        <authorList>
            <consortium name="The Broad Institute Genomics Platform"/>
            <consortium name="The Broad Institute Genome Sequencing Center for Infectious Disease"/>
            <person name="Wu L."/>
            <person name="Ma J."/>
        </authorList>
    </citation>
    <scope>NUCLEOTIDE SEQUENCE [LARGE SCALE GENOMIC DNA]</scope>
    <source>
        <strain evidence="4">CCUG 63418</strain>
    </source>
</reference>
<protein>
    <submittedName>
        <fullName evidence="3">DUF1080 domain-containing protein</fullName>
    </submittedName>
</protein>